<protein>
    <submittedName>
        <fullName evidence="2">Phage associated protein</fullName>
    </submittedName>
</protein>
<accession>A0ABQ1U0T0</accession>
<comment type="caution">
    <text evidence="2">The sequence shown here is derived from an EMBL/GenBank/DDBJ whole genome shotgun (WGS) entry which is preliminary data.</text>
</comment>
<dbReference type="PROSITE" id="PS50994">
    <property type="entry name" value="INTEGRASE"/>
    <property type="match status" value="1"/>
</dbReference>
<organism evidence="2 3">
    <name type="scientific">Pseudoalteromonas gelatinilytica</name>
    <dbReference type="NCBI Taxonomy" id="1703256"/>
    <lineage>
        <taxon>Bacteria</taxon>
        <taxon>Pseudomonadati</taxon>
        <taxon>Pseudomonadota</taxon>
        <taxon>Gammaproteobacteria</taxon>
        <taxon>Alteromonadales</taxon>
        <taxon>Pseudoalteromonadaceae</taxon>
        <taxon>Pseudoalteromonas</taxon>
    </lineage>
</organism>
<dbReference type="InterPro" id="IPR036397">
    <property type="entry name" value="RNaseH_sf"/>
</dbReference>
<feature type="domain" description="Integrase catalytic" evidence="1">
    <location>
        <begin position="150"/>
        <end position="341"/>
    </location>
</feature>
<dbReference type="RefSeq" id="WP_188730669.1">
    <property type="nucleotide sequence ID" value="NZ_BMIT01000017.1"/>
</dbReference>
<proteinExistence type="predicted"/>
<dbReference type="InterPro" id="IPR001584">
    <property type="entry name" value="Integrase_cat-core"/>
</dbReference>
<dbReference type="Gene3D" id="3.30.420.10">
    <property type="entry name" value="Ribonuclease H-like superfamily/Ribonuclease H"/>
    <property type="match status" value="1"/>
</dbReference>
<dbReference type="PANTHER" id="PTHR35004">
    <property type="entry name" value="TRANSPOSASE RV3428C-RELATED"/>
    <property type="match status" value="1"/>
</dbReference>
<evidence type="ECO:0000313" key="2">
    <source>
        <dbReference type="EMBL" id="GGF07220.1"/>
    </source>
</evidence>
<sequence>MADDILLGFKQRIENAKHGEKGKILAEAKERLGLSKDAFYRELAKLGYSSGRKARADKGQSSQDPESLDKLKAMLAVGSRKNGKQIVETPNAMSILAANGCEFKSASTVRKLLREQNATARMLNQSTAHVQLRSLYPNHVHQVDPSLCLIYYPPGGKKGRVQRFMSDDEFYKNKPENLEKIKNLRVWRYVLTDHYSGAVRVRYYESAGETMANLYDFLLWCWGLHNDEKCPMRGLPDILVMDKGSANTAGAVIRALDALSVDVIDHEVGRARAKGQVENANNLVEKLFESRLMFEPVNSVAELNERVIAWQNAYNADQIPNYSAKHSRHGKGRYEFWMKRMAHGKVRDLPSEDICRWLLTHKEETRTVKPDLSITFVHPTVKRSQKYALDGLVGIYKGLKVLVLPMALSERGEILVYCKYQGEQQIHTVAPIEVDDAGFDITGAVIGEQMKAPKDTAIDTARKQAERDAYPGMSDEQIAKAKRGKKAVPFGGALDAHSHLNELQTPDFMRVRGEQVDTGLQQPTNRLSGVALRKAIVAKRGTPITPEEKTYLADRSIEASQLPSLLDELATFDKPNHLNVVNFTR</sequence>
<reference evidence="3" key="1">
    <citation type="journal article" date="2019" name="Int. J. Syst. Evol. Microbiol.">
        <title>The Global Catalogue of Microorganisms (GCM) 10K type strain sequencing project: providing services to taxonomists for standard genome sequencing and annotation.</title>
        <authorList>
            <consortium name="The Broad Institute Genomics Platform"/>
            <consortium name="The Broad Institute Genome Sequencing Center for Infectious Disease"/>
            <person name="Wu L."/>
            <person name="Ma J."/>
        </authorList>
    </citation>
    <scope>NUCLEOTIDE SEQUENCE [LARGE SCALE GENOMIC DNA]</scope>
    <source>
        <strain evidence="3">CGMCC 1.15394</strain>
    </source>
</reference>
<dbReference type="Proteomes" id="UP000638462">
    <property type="component" value="Unassembled WGS sequence"/>
</dbReference>
<dbReference type="PANTHER" id="PTHR35004:SF7">
    <property type="entry name" value="INTEGRASE PROTEIN"/>
    <property type="match status" value="1"/>
</dbReference>
<dbReference type="SUPFAM" id="SSF53098">
    <property type="entry name" value="Ribonuclease H-like"/>
    <property type="match status" value="1"/>
</dbReference>
<gene>
    <name evidence="2" type="ORF">GCM10008027_35140</name>
</gene>
<name>A0ABQ1U0T0_9GAMM</name>
<evidence type="ECO:0000313" key="3">
    <source>
        <dbReference type="Proteomes" id="UP000638462"/>
    </source>
</evidence>
<evidence type="ECO:0000259" key="1">
    <source>
        <dbReference type="PROSITE" id="PS50994"/>
    </source>
</evidence>
<dbReference type="EMBL" id="BMIT01000017">
    <property type="protein sequence ID" value="GGF07220.1"/>
    <property type="molecule type" value="Genomic_DNA"/>
</dbReference>
<keyword evidence="3" id="KW-1185">Reference proteome</keyword>
<dbReference type="InterPro" id="IPR012337">
    <property type="entry name" value="RNaseH-like_sf"/>
</dbReference>